<proteinExistence type="predicted"/>
<gene>
    <name evidence="1" type="ORF">ABOD76_03990</name>
</gene>
<organism evidence="1">
    <name type="scientific">Deinococcus sonorensis KR-87</name>
    <dbReference type="NCBI Taxonomy" id="694439"/>
    <lineage>
        <taxon>Bacteria</taxon>
        <taxon>Thermotogati</taxon>
        <taxon>Deinococcota</taxon>
        <taxon>Deinococci</taxon>
        <taxon>Deinococcales</taxon>
        <taxon>Deinococcaceae</taxon>
        <taxon>Deinococcus</taxon>
    </lineage>
</organism>
<reference evidence="1" key="1">
    <citation type="submission" date="2024-06" db="EMBL/GenBank/DDBJ databases">
        <title>Draft Genome Sequence of Deinococcus sonorensis Type Strain KR-87, a Biofilm Producing Representative of the Genus Deinococcus.</title>
        <authorList>
            <person name="Boren L.S."/>
            <person name="Grosso R.A."/>
            <person name="Hugenberg-Cox A.N."/>
            <person name="Hill J.T.E."/>
            <person name="Albert C.M."/>
            <person name="Tuohy J.M."/>
        </authorList>
    </citation>
    <scope>NUCLEOTIDE SEQUENCE</scope>
    <source>
        <strain evidence="1">KR-87</strain>
        <plasmid evidence="1">pDson03</plasmid>
    </source>
</reference>
<dbReference type="KEGG" id="dsc:ABOD76_03990"/>
<dbReference type="AlphaFoldDB" id="A0AAU7U6Y6"/>
<dbReference type="EMBL" id="CP158298">
    <property type="protein sequence ID" value="XBV84226.1"/>
    <property type="molecule type" value="Genomic_DNA"/>
</dbReference>
<accession>A0AAU7U6Y6</accession>
<sequence>MPDVKLELGERTRWFNLDTGAAPGLILPVHPEADPPLQEAVEVGPSLYHQAAGEIRTRRGRLRQDVPSGRSVIPEPDVLFSPVLTNEGMIGSDMLRAFVLTFDGVRHRLQQHPRTGTSAVR</sequence>
<keyword evidence="1" id="KW-0614">Plasmid</keyword>
<evidence type="ECO:0000313" key="1">
    <source>
        <dbReference type="EMBL" id="XBV84226.1"/>
    </source>
</evidence>
<evidence type="ECO:0008006" key="2">
    <source>
        <dbReference type="Google" id="ProtNLM"/>
    </source>
</evidence>
<name>A0AAU7U6Y6_9DEIO</name>
<geneLocation type="plasmid" evidence="1">
    <name>pDson03</name>
</geneLocation>
<dbReference type="RefSeq" id="WP_350242263.1">
    <property type="nucleotide sequence ID" value="NZ_CP158298.1"/>
</dbReference>
<protein>
    <recommendedName>
        <fullName evidence="2">Aspartyl protease</fullName>
    </recommendedName>
</protein>